<sequence length="319" mass="35344">MLRALIAVIKRCRQYDRRSLTRTLQTLQQYTCEGKTMLISCPASTVISVQYAKFGRSVPSARMCPAGDTLTSPALMSEVMLAPGYRVTAAEDTNCLAIRSLEVLLELCEHQPRCQVRAESTTFRQDPCPATSKYLEVHYKCRPNDFQRQTVCEGEQMEIGCGKALRIAVYSAMFGRAPNGSVSCPSDRPGYFVQTTFIVTSIRVPGLVSVHGDGEQVDRHHLSPEVSGCSQEKNRVHLNKPSTTCKHQRQVMTLAHSIVMRGSHSSSQQQSPVIRPNIGTIIVISSPEVSLAQSRTTSWVPRMLTARTRQPQTKSVSQS</sequence>
<proteinExistence type="predicted"/>
<dbReference type="EMBL" id="PZQS01000006">
    <property type="protein sequence ID" value="PVD28203.1"/>
    <property type="molecule type" value="Genomic_DNA"/>
</dbReference>
<dbReference type="Proteomes" id="UP000245119">
    <property type="component" value="Linkage Group LG6"/>
</dbReference>
<gene>
    <name evidence="2" type="ORF">C0Q70_10790</name>
</gene>
<dbReference type="CDD" id="cd22828">
    <property type="entry name" value="Gal_Rha_Lectin_EVA1_EVA1C_rpt1"/>
    <property type="match status" value="1"/>
</dbReference>
<accession>A0A2T7P475</accession>
<name>A0A2T7P475_POMCA</name>
<protein>
    <recommendedName>
        <fullName evidence="1">SUEL-type lectin domain-containing protein</fullName>
    </recommendedName>
</protein>
<dbReference type="OrthoDB" id="5970528at2759"/>
<evidence type="ECO:0000313" key="2">
    <source>
        <dbReference type="EMBL" id="PVD28203.1"/>
    </source>
</evidence>
<evidence type="ECO:0000259" key="1">
    <source>
        <dbReference type="PROSITE" id="PS50228"/>
    </source>
</evidence>
<keyword evidence="3" id="KW-1185">Reference proteome</keyword>
<comment type="caution">
    <text evidence="2">The sequence shown here is derived from an EMBL/GenBank/DDBJ whole genome shotgun (WGS) entry which is preliminary data.</text>
</comment>
<dbReference type="InterPro" id="IPR000922">
    <property type="entry name" value="Lectin_gal-bd_dom"/>
</dbReference>
<dbReference type="InterPro" id="IPR043159">
    <property type="entry name" value="Lectin_gal-bd_sf"/>
</dbReference>
<dbReference type="PROSITE" id="PS50228">
    <property type="entry name" value="SUEL_LECTIN"/>
    <property type="match status" value="1"/>
</dbReference>
<feature type="domain" description="SUEL-type lectin" evidence="1">
    <location>
        <begin position="31"/>
        <end position="142"/>
    </location>
</feature>
<dbReference type="GO" id="GO:0030246">
    <property type="term" value="F:carbohydrate binding"/>
    <property type="evidence" value="ECO:0007669"/>
    <property type="project" value="InterPro"/>
</dbReference>
<dbReference type="AlphaFoldDB" id="A0A2T7P475"/>
<dbReference type="Gene3D" id="2.60.120.740">
    <property type="match status" value="2"/>
</dbReference>
<dbReference type="PANTHER" id="PTHR46780">
    <property type="entry name" value="PROTEIN EVA-1"/>
    <property type="match status" value="1"/>
</dbReference>
<organism evidence="2 3">
    <name type="scientific">Pomacea canaliculata</name>
    <name type="common">Golden apple snail</name>
    <dbReference type="NCBI Taxonomy" id="400727"/>
    <lineage>
        <taxon>Eukaryota</taxon>
        <taxon>Metazoa</taxon>
        <taxon>Spiralia</taxon>
        <taxon>Lophotrochozoa</taxon>
        <taxon>Mollusca</taxon>
        <taxon>Gastropoda</taxon>
        <taxon>Caenogastropoda</taxon>
        <taxon>Architaenioglossa</taxon>
        <taxon>Ampullarioidea</taxon>
        <taxon>Ampullariidae</taxon>
        <taxon>Pomacea</taxon>
    </lineage>
</organism>
<reference evidence="2 3" key="1">
    <citation type="submission" date="2018-04" db="EMBL/GenBank/DDBJ databases">
        <title>The genome of golden apple snail Pomacea canaliculata provides insight into stress tolerance and invasive adaptation.</title>
        <authorList>
            <person name="Liu C."/>
            <person name="Liu B."/>
            <person name="Ren Y."/>
            <person name="Zhang Y."/>
            <person name="Wang H."/>
            <person name="Li S."/>
            <person name="Jiang F."/>
            <person name="Yin L."/>
            <person name="Zhang G."/>
            <person name="Qian W."/>
            <person name="Fan W."/>
        </authorList>
    </citation>
    <scope>NUCLEOTIDE SEQUENCE [LARGE SCALE GENOMIC DNA]</scope>
    <source>
        <strain evidence="2">SZHN2017</strain>
        <tissue evidence="2">Muscle</tissue>
    </source>
</reference>
<evidence type="ECO:0000313" key="3">
    <source>
        <dbReference type="Proteomes" id="UP000245119"/>
    </source>
</evidence>
<dbReference type="STRING" id="400727.A0A2T7P475"/>
<dbReference type="Pfam" id="PF02140">
    <property type="entry name" value="SUEL_Lectin"/>
    <property type="match status" value="1"/>
</dbReference>